<sequence length="44" mass="5115">MAALLRHASTVEREIYASVSLLKLQSIHRSHSLGSFRQIHFYFL</sequence>
<protein>
    <submittedName>
        <fullName evidence="1">Uncharacterized protein</fullName>
    </submittedName>
</protein>
<proteinExistence type="predicted"/>
<reference evidence="1" key="2">
    <citation type="journal article" date="2015" name="Fish Shellfish Immunol.">
        <title>Early steps in the European eel (Anguilla anguilla)-Vibrio vulnificus interaction in the gills: Role of the RtxA13 toxin.</title>
        <authorList>
            <person name="Callol A."/>
            <person name="Pajuelo D."/>
            <person name="Ebbesson L."/>
            <person name="Teles M."/>
            <person name="MacKenzie S."/>
            <person name="Amaro C."/>
        </authorList>
    </citation>
    <scope>NUCLEOTIDE SEQUENCE</scope>
</reference>
<organism evidence="1">
    <name type="scientific">Anguilla anguilla</name>
    <name type="common">European freshwater eel</name>
    <name type="synonym">Muraena anguilla</name>
    <dbReference type="NCBI Taxonomy" id="7936"/>
    <lineage>
        <taxon>Eukaryota</taxon>
        <taxon>Metazoa</taxon>
        <taxon>Chordata</taxon>
        <taxon>Craniata</taxon>
        <taxon>Vertebrata</taxon>
        <taxon>Euteleostomi</taxon>
        <taxon>Actinopterygii</taxon>
        <taxon>Neopterygii</taxon>
        <taxon>Teleostei</taxon>
        <taxon>Anguilliformes</taxon>
        <taxon>Anguillidae</taxon>
        <taxon>Anguilla</taxon>
    </lineage>
</organism>
<dbReference type="AlphaFoldDB" id="A0A0E9UQD8"/>
<reference evidence="1" key="1">
    <citation type="submission" date="2014-11" db="EMBL/GenBank/DDBJ databases">
        <authorList>
            <person name="Amaro Gonzalez C."/>
        </authorList>
    </citation>
    <scope>NUCLEOTIDE SEQUENCE</scope>
</reference>
<dbReference type="EMBL" id="GBXM01041167">
    <property type="protein sequence ID" value="JAH67410.1"/>
    <property type="molecule type" value="Transcribed_RNA"/>
</dbReference>
<name>A0A0E9UQD8_ANGAN</name>
<accession>A0A0E9UQD8</accession>
<evidence type="ECO:0000313" key="1">
    <source>
        <dbReference type="EMBL" id="JAH67410.1"/>
    </source>
</evidence>